<dbReference type="Gene3D" id="3.20.20.80">
    <property type="entry name" value="Glycosidases"/>
    <property type="match status" value="1"/>
</dbReference>
<evidence type="ECO:0000259" key="1">
    <source>
        <dbReference type="Pfam" id="PF12904"/>
    </source>
</evidence>
<dbReference type="GO" id="GO:0016787">
    <property type="term" value="F:hydrolase activity"/>
    <property type="evidence" value="ECO:0007669"/>
    <property type="project" value="UniProtKB-KW"/>
</dbReference>
<gene>
    <name evidence="3" type="ORF">GCM10023189_24930</name>
</gene>
<dbReference type="RefSeq" id="WP_345243930.1">
    <property type="nucleotide sequence ID" value="NZ_BAABHD010000027.1"/>
</dbReference>
<dbReference type="Proteomes" id="UP001501175">
    <property type="component" value="Unassembled WGS sequence"/>
</dbReference>
<accession>A0ABP8MUD3</accession>
<dbReference type="PANTHER" id="PTHR37836:SF3">
    <property type="entry name" value="ENDOGLUCANASE"/>
    <property type="match status" value="1"/>
</dbReference>
<name>A0ABP8MUD3_9BACT</name>
<organism evidence="3 4">
    <name type="scientific">Nibrella saemangeumensis</name>
    <dbReference type="NCBI Taxonomy" id="1084526"/>
    <lineage>
        <taxon>Bacteria</taxon>
        <taxon>Pseudomonadati</taxon>
        <taxon>Bacteroidota</taxon>
        <taxon>Cytophagia</taxon>
        <taxon>Cytophagales</taxon>
        <taxon>Spirosomataceae</taxon>
        <taxon>Nibrella</taxon>
    </lineage>
</organism>
<keyword evidence="3" id="KW-0378">Hydrolase</keyword>
<dbReference type="PANTHER" id="PTHR37836">
    <property type="entry name" value="LMO1036 PROTEIN"/>
    <property type="match status" value="1"/>
</dbReference>
<dbReference type="InterPro" id="IPR024749">
    <property type="entry name" value="Collagen-bd_put"/>
</dbReference>
<feature type="domain" description="Apiosidase-like catalytic" evidence="2">
    <location>
        <begin position="24"/>
        <end position="345"/>
    </location>
</feature>
<reference evidence="4" key="1">
    <citation type="journal article" date="2019" name="Int. J. Syst. Evol. Microbiol.">
        <title>The Global Catalogue of Microorganisms (GCM) 10K type strain sequencing project: providing services to taxonomists for standard genome sequencing and annotation.</title>
        <authorList>
            <consortium name="The Broad Institute Genomics Platform"/>
            <consortium name="The Broad Institute Genome Sequencing Center for Infectious Disease"/>
            <person name="Wu L."/>
            <person name="Ma J."/>
        </authorList>
    </citation>
    <scope>NUCLEOTIDE SEQUENCE [LARGE SCALE GENOMIC DNA]</scope>
    <source>
        <strain evidence="4">JCM 17927</strain>
    </source>
</reference>
<keyword evidence="4" id="KW-1185">Reference proteome</keyword>
<protein>
    <submittedName>
        <fullName evidence="3">Glycoside hydrolase family 140 protein</fullName>
    </submittedName>
</protein>
<comment type="caution">
    <text evidence="3">The sequence shown here is derived from an EMBL/GenBank/DDBJ whole genome shotgun (WGS) entry which is preliminary data.</text>
</comment>
<sequence>MWLLLAGTTLQAQVSLPRLQVSLNGRYLAQESGKPFFYLGDTAWELFNKLDSAEAIRYLNDRAAKRFTVIQSHFLTLKSDWRNTYGELPFLNGDFDTPNERYWRHVDFIVKEATNRGLYLAVVPAWCLFFIEKPDAPLYADSARAYRYGRFLGERYKDFPNFIWVLGGDKRPTRHAIYRNLASGLTDAYAHGDPYRILLTYHPPGGTHRPPATSTGEFYHEEPWLDFNMIQSGHRVTNRNYERITEDYARFPIKPTLDAEPCYEQHPQLHKYENGAFSAWHVRRRGWWSVLAGGCGFTYGGNGIWQMEKPGQIFLPTHFKDYWYDALQYEGAGQMQHLRSLVERLGLDRMVPDSTLLRSPGGTVDDRVQAARDEAYEFVVAYITDGRPIALDLTRLSSKRPGGYWFNPRTGQETPIKRIEPGVQTVFNPPTAGAENDWVLVVGKVKRPK</sequence>
<evidence type="ECO:0000259" key="2">
    <source>
        <dbReference type="Pfam" id="PF13204"/>
    </source>
</evidence>
<dbReference type="EMBL" id="BAABHD010000027">
    <property type="protein sequence ID" value="GAA4456140.1"/>
    <property type="molecule type" value="Genomic_DNA"/>
</dbReference>
<feature type="domain" description="Putative collagen-binding" evidence="1">
    <location>
        <begin position="351"/>
        <end position="442"/>
    </location>
</feature>
<evidence type="ECO:0000313" key="3">
    <source>
        <dbReference type="EMBL" id="GAA4456140.1"/>
    </source>
</evidence>
<dbReference type="InterPro" id="IPR025277">
    <property type="entry name" value="Apiosidase-like_cat_dom"/>
</dbReference>
<dbReference type="SUPFAM" id="SSF51445">
    <property type="entry name" value="(Trans)glycosidases"/>
    <property type="match status" value="1"/>
</dbReference>
<proteinExistence type="predicted"/>
<evidence type="ECO:0000313" key="4">
    <source>
        <dbReference type="Proteomes" id="UP001501175"/>
    </source>
</evidence>
<dbReference type="Pfam" id="PF12904">
    <property type="entry name" value="Collagen_bind_2"/>
    <property type="match status" value="1"/>
</dbReference>
<dbReference type="Pfam" id="PF13204">
    <property type="entry name" value="Apiosidase"/>
    <property type="match status" value="1"/>
</dbReference>
<dbReference type="InterPro" id="IPR017853">
    <property type="entry name" value="GH"/>
</dbReference>